<keyword evidence="5 6" id="KW-0224">Dipeptidase</keyword>
<dbReference type="GO" id="GO:0070004">
    <property type="term" value="F:cysteine-type exopeptidase activity"/>
    <property type="evidence" value="ECO:0007669"/>
    <property type="project" value="InterPro"/>
</dbReference>
<dbReference type="EMBL" id="FPBT01000007">
    <property type="protein sequence ID" value="SFU48167.1"/>
    <property type="molecule type" value="Genomic_DNA"/>
</dbReference>
<accession>A0A1I7GI71</accession>
<evidence type="ECO:0000256" key="4">
    <source>
        <dbReference type="ARBA" id="ARBA00022801"/>
    </source>
</evidence>
<protein>
    <recommendedName>
        <fullName evidence="6">Dipeptidase</fullName>
        <ecNumber evidence="6">3.4.-.-</ecNumber>
    </recommendedName>
</protein>
<dbReference type="InterPro" id="IPR005322">
    <property type="entry name" value="Peptidase_C69"/>
</dbReference>
<comment type="similarity">
    <text evidence="2 6">Belongs to the peptidase C69 family.</text>
</comment>
<name>A0A1I7GI71_9FIRM</name>
<evidence type="ECO:0000256" key="2">
    <source>
        <dbReference type="ARBA" id="ARBA00007225"/>
    </source>
</evidence>
<evidence type="ECO:0000256" key="3">
    <source>
        <dbReference type="ARBA" id="ARBA00022670"/>
    </source>
</evidence>
<proteinExistence type="inferred from homology"/>
<dbReference type="EC" id="3.4.-.-" evidence="6"/>
<dbReference type="InterPro" id="IPR047804">
    <property type="entry name" value="C69_dipept_A-like"/>
</dbReference>
<dbReference type="Proteomes" id="UP000198817">
    <property type="component" value="Unassembled WGS sequence"/>
</dbReference>
<keyword evidence="8" id="KW-1185">Reference proteome</keyword>
<dbReference type="GO" id="GO:0016805">
    <property type="term" value="F:dipeptidase activity"/>
    <property type="evidence" value="ECO:0007669"/>
    <property type="project" value="UniProtKB-KW"/>
</dbReference>
<gene>
    <name evidence="7" type="ORF">SAMN05216508_10720</name>
</gene>
<keyword evidence="3 6" id="KW-0645">Protease</keyword>
<keyword evidence="4 6" id="KW-0378">Hydrolase</keyword>
<evidence type="ECO:0000256" key="5">
    <source>
        <dbReference type="ARBA" id="ARBA00022997"/>
    </source>
</evidence>
<dbReference type="OrthoDB" id="9764088at2"/>
<evidence type="ECO:0000256" key="6">
    <source>
        <dbReference type="RuleBase" id="RU364089"/>
    </source>
</evidence>
<dbReference type="Pfam" id="PF03577">
    <property type="entry name" value="Peptidase_C69"/>
    <property type="match status" value="1"/>
</dbReference>
<dbReference type="PANTHER" id="PTHR12994">
    <property type="entry name" value="SECERNIN"/>
    <property type="match status" value="1"/>
</dbReference>
<organism evidence="7 8">
    <name type="scientific">Eubacterium pyruvativorans</name>
    <dbReference type="NCBI Taxonomy" id="155865"/>
    <lineage>
        <taxon>Bacteria</taxon>
        <taxon>Bacillati</taxon>
        <taxon>Bacillota</taxon>
        <taxon>Clostridia</taxon>
        <taxon>Eubacteriales</taxon>
        <taxon>Eubacteriaceae</taxon>
        <taxon>Eubacterium</taxon>
    </lineage>
</organism>
<dbReference type="PANTHER" id="PTHR12994:SF17">
    <property type="entry name" value="LD30995P"/>
    <property type="match status" value="1"/>
</dbReference>
<evidence type="ECO:0000313" key="7">
    <source>
        <dbReference type="EMBL" id="SFU48167.1"/>
    </source>
</evidence>
<comment type="catalytic activity">
    <reaction evidence="1">
        <text>an L-aminoacyl-L-amino acid + H2O = 2 an L-alpha-amino acid</text>
        <dbReference type="Rhea" id="RHEA:48940"/>
        <dbReference type="ChEBI" id="CHEBI:15377"/>
        <dbReference type="ChEBI" id="CHEBI:59869"/>
        <dbReference type="ChEBI" id="CHEBI:77460"/>
        <dbReference type="EC" id="3.4.13.19"/>
    </reaction>
</comment>
<reference evidence="7 8" key="1">
    <citation type="submission" date="2016-10" db="EMBL/GenBank/DDBJ databases">
        <authorList>
            <person name="de Groot N.N."/>
        </authorList>
    </citation>
    <scope>NUCLEOTIDE SEQUENCE [LARGE SCALE GENOMIC DNA]</scope>
    <source>
        <strain evidence="7 8">KHGC13</strain>
    </source>
</reference>
<dbReference type="AlphaFoldDB" id="A0A1I7GI71"/>
<dbReference type="STRING" id="155865.SAMN05216515_10920"/>
<evidence type="ECO:0000256" key="1">
    <source>
        <dbReference type="ARBA" id="ARBA00001670"/>
    </source>
</evidence>
<dbReference type="NCBIfam" id="NF033678">
    <property type="entry name" value="C69_fam_dipept"/>
    <property type="match status" value="1"/>
</dbReference>
<dbReference type="GO" id="GO:0006508">
    <property type="term" value="P:proteolysis"/>
    <property type="evidence" value="ECO:0007669"/>
    <property type="project" value="UniProtKB-KW"/>
</dbReference>
<sequence>MGCTTLLVGKNASYDGSTIMARDDDSGSDDFNFKKFEVVMPEDQPRHYHSVLSDFDIDLPDQPMRYTETPDAVQKVGGYWGQGGINEVNVSMTATETITSNAMVQGADPMVPDGFGEEDMPTLVLPYIHSAREGVERLGSLLEQYGTYEMNAVGFQDVNEIWWLETIGGHHWIAKRVPDDEYVVMPNQQGIDSFDFSDAFGAREHHMCSSDMIEFIEKYHLDRTMDLDKEEKDLRKVTDFDARGAFGSHDDADHTYNTPRAWFILRYLNPNTFTWEGPDADFTPMSDNMPWSLVPERKISIEEVKYALSGHYQNTEYDPYGGFGPEEWREKFRPIGINRNAVLSVTQIRPYMPEEIRCLQWVAFGSNAFNALVPFYTNVEDTPEYMKNTTAKVSTDSFYWSNRLIAALADPHFQQCANLIEQYQNKVAYESHRHIHESDDAFTGEKPQNVCRFLEERNQKMSDFTQECTDDLMDKVLFTVSMQMRNKFSRSDA</sequence>
<evidence type="ECO:0000313" key="8">
    <source>
        <dbReference type="Proteomes" id="UP000198817"/>
    </source>
</evidence>